<evidence type="ECO:0000256" key="1">
    <source>
        <dbReference type="ARBA" id="ARBA00004651"/>
    </source>
</evidence>
<dbReference type="EMBL" id="MLJW01000047">
    <property type="protein sequence ID" value="OIR05952.1"/>
    <property type="molecule type" value="Genomic_DNA"/>
</dbReference>
<evidence type="ECO:0000256" key="6">
    <source>
        <dbReference type="ARBA" id="ARBA00023136"/>
    </source>
</evidence>
<dbReference type="PANTHER" id="PTHR43299:SF1">
    <property type="entry name" value="UPF0718 PROTEIN YRAQ"/>
    <property type="match status" value="1"/>
</dbReference>
<evidence type="ECO:0000256" key="2">
    <source>
        <dbReference type="ARBA" id="ARBA00006386"/>
    </source>
</evidence>
<protein>
    <submittedName>
        <fullName evidence="8">Putative permease</fullName>
    </submittedName>
</protein>
<keyword evidence="4 7" id="KW-0812">Transmembrane</keyword>
<comment type="subcellular location">
    <subcellularLocation>
        <location evidence="1">Cell membrane</location>
        <topology evidence="1">Multi-pass membrane protein</topology>
    </subcellularLocation>
</comment>
<feature type="transmembrane region" description="Helical" evidence="7">
    <location>
        <begin position="328"/>
        <end position="348"/>
    </location>
</feature>
<name>A0A1J5SPJ6_9ZZZZ</name>
<keyword evidence="3" id="KW-1003">Cell membrane</keyword>
<dbReference type="AlphaFoldDB" id="A0A1J5SPJ6"/>
<comment type="caution">
    <text evidence="8">The sequence shown here is derived from an EMBL/GenBank/DDBJ whole genome shotgun (WGS) entry which is preliminary data.</text>
</comment>
<dbReference type="InterPro" id="IPR005524">
    <property type="entry name" value="DUF318"/>
</dbReference>
<gene>
    <name evidence="8" type="ORF">GALL_120810</name>
</gene>
<evidence type="ECO:0000313" key="8">
    <source>
        <dbReference type="EMBL" id="OIR05952.1"/>
    </source>
</evidence>
<organism evidence="8">
    <name type="scientific">mine drainage metagenome</name>
    <dbReference type="NCBI Taxonomy" id="410659"/>
    <lineage>
        <taxon>unclassified sequences</taxon>
        <taxon>metagenomes</taxon>
        <taxon>ecological metagenomes</taxon>
    </lineage>
</organism>
<evidence type="ECO:0000256" key="7">
    <source>
        <dbReference type="SAM" id="Phobius"/>
    </source>
</evidence>
<keyword evidence="6 7" id="KW-0472">Membrane</keyword>
<keyword evidence="5 7" id="KW-1133">Transmembrane helix</keyword>
<dbReference type="GO" id="GO:0005886">
    <property type="term" value="C:plasma membrane"/>
    <property type="evidence" value="ECO:0007669"/>
    <property type="project" value="UniProtKB-SubCell"/>
</dbReference>
<evidence type="ECO:0000256" key="3">
    <source>
        <dbReference type="ARBA" id="ARBA00022475"/>
    </source>
</evidence>
<feature type="transmembrane region" description="Helical" evidence="7">
    <location>
        <begin position="289"/>
        <end position="308"/>
    </location>
</feature>
<comment type="similarity">
    <text evidence="2">Belongs to the UPF0718 family.</text>
</comment>
<proteinExistence type="inferred from homology"/>
<reference evidence="8" key="1">
    <citation type="submission" date="2016-10" db="EMBL/GenBank/DDBJ databases">
        <title>Sequence of Gallionella enrichment culture.</title>
        <authorList>
            <person name="Poehlein A."/>
            <person name="Muehling M."/>
            <person name="Daniel R."/>
        </authorList>
    </citation>
    <scope>NUCLEOTIDE SEQUENCE</scope>
</reference>
<evidence type="ECO:0000256" key="4">
    <source>
        <dbReference type="ARBA" id="ARBA00022692"/>
    </source>
</evidence>
<feature type="transmembrane region" description="Helical" evidence="7">
    <location>
        <begin position="239"/>
        <end position="257"/>
    </location>
</feature>
<sequence>MQTRSNEQSLSPFTGVMIFALVAIIGFAYVKWVPYYAKALAAQSQHTIGDSILSGKSAVAPPASLSAAADYAMAYGKAIWKALVLGLVLGSGIKVLLPSQWVSAMLGRMGFRSTAFGGLFAIPCMMCTCCAAPVAIGMRQSCASIGSVVSWWMSNPVLNPATLVFMGFVLGWGWAIFRIVFGIAMVLGVAYLAERYAGPHEADTLEQALPPDAVSSKGSFMARWLRELLAMTIRLVPEYLVLVLLLGAARAWLFPVLDVHDGIVWIVAMALAGTLFVIPTAGEVPIVQAMLAFGMGVGPAGALIMTLPAVSLPSLAMLGRVLSLRTRFVIACGVVLSGIAAGLIATIVF</sequence>
<feature type="transmembrane region" description="Helical" evidence="7">
    <location>
        <begin position="12"/>
        <end position="30"/>
    </location>
</feature>
<feature type="transmembrane region" description="Helical" evidence="7">
    <location>
        <begin position="158"/>
        <end position="191"/>
    </location>
</feature>
<evidence type="ECO:0000256" key="5">
    <source>
        <dbReference type="ARBA" id="ARBA00022989"/>
    </source>
</evidence>
<feature type="transmembrane region" description="Helical" evidence="7">
    <location>
        <begin position="78"/>
        <end position="97"/>
    </location>
</feature>
<feature type="transmembrane region" description="Helical" evidence="7">
    <location>
        <begin position="263"/>
        <end position="282"/>
    </location>
</feature>
<dbReference type="PANTHER" id="PTHR43299">
    <property type="entry name" value="UPF0718 PROTEIN YRAQ"/>
    <property type="match status" value="1"/>
</dbReference>
<accession>A0A1J5SPJ6</accession>
<feature type="transmembrane region" description="Helical" evidence="7">
    <location>
        <begin position="118"/>
        <end position="138"/>
    </location>
</feature>
<dbReference type="Pfam" id="PF03773">
    <property type="entry name" value="ArsP_1"/>
    <property type="match status" value="1"/>
</dbReference>